<feature type="domain" description="C5a peptidase/Subtilisin-like protease SBT2-like Fn3-like" evidence="13">
    <location>
        <begin position="615"/>
        <end position="727"/>
    </location>
</feature>
<keyword evidence="2" id="KW-0134">Cell wall</keyword>
<evidence type="ECO:0000313" key="15">
    <source>
        <dbReference type="Proteomes" id="UP000076580"/>
    </source>
</evidence>
<feature type="active site" description="Charge relay system" evidence="8 9">
    <location>
        <position position="204"/>
    </location>
</feature>
<evidence type="ECO:0000256" key="8">
    <source>
        <dbReference type="PIRSR" id="PIRSR615500-1"/>
    </source>
</evidence>
<evidence type="ECO:0000256" key="3">
    <source>
        <dbReference type="ARBA" id="ARBA00022525"/>
    </source>
</evidence>
<dbReference type="SUPFAM" id="SSF52025">
    <property type="entry name" value="PA domain"/>
    <property type="match status" value="1"/>
</dbReference>
<dbReference type="InterPro" id="IPR050131">
    <property type="entry name" value="Peptidase_S8_subtilisin-like"/>
</dbReference>
<dbReference type="RefSeq" id="XP_040658308.1">
    <property type="nucleotide sequence ID" value="XM_040797425.1"/>
</dbReference>
<dbReference type="Gene3D" id="3.40.50.200">
    <property type="entry name" value="Peptidase S8/S53 domain"/>
    <property type="match status" value="2"/>
</dbReference>
<dbReference type="InterPro" id="IPR010435">
    <property type="entry name" value="C5a/SBT2-like_Fn3"/>
</dbReference>
<dbReference type="EMBL" id="LAYC01000001">
    <property type="protein sequence ID" value="KYK58956.1"/>
    <property type="molecule type" value="Genomic_DNA"/>
</dbReference>
<dbReference type="PROSITE" id="PS00136">
    <property type="entry name" value="SUBTILASE_ASP"/>
    <property type="match status" value="1"/>
</dbReference>
<organism evidence="14 15">
    <name type="scientific">Drechmeria coniospora</name>
    <name type="common">Nematophagous fungus</name>
    <name type="synonym">Meria coniospora</name>
    <dbReference type="NCBI Taxonomy" id="98403"/>
    <lineage>
        <taxon>Eukaryota</taxon>
        <taxon>Fungi</taxon>
        <taxon>Dikarya</taxon>
        <taxon>Ascomycota</taxon>
        <taxon>Pezizomycotina</taxon>
        <taxon>Sordariomycetes</taxon>
        <taxon>Hypocreomycetidae</taxon>
        <taxon>Hypocreales</taxon>
        <taxon>Ophiocordycipitaceae</taxon>
        <taxon>Drechmeria</taxon>
    </lineage>
</organism>
<evidence type="ECO:0000256" key="9">
    <source>
        <dbReference type="PROSITE-ProRule" id="PRU01240"/>
    </source>
</evidence>
<evidence type="ECO:0000256" key="10">
    <source>
        <dbReference type="SAM" id="SignalP"/>
    </source>
</evidence>
<dbReference type="InterPro" id="IPR000209">
    <property type="entry name" value="Peptidase_S8/S53_dom"/>
</dbReference>
<evidence type="ECO:0000259" key="12">
    <source>
        <dbReference type="Pfam" id="PF02225"/>
    </source>
</evidence>
<proteinExistence type="inferred from homology"/>
<dbReference type="PRINTS" id="PR00723">
    <property type="entry name" value="SUBTILISIN"/>
</dbReference>
<dbReference type="GeneID" id="63712726"/>
<feature type="active site" description="Charge relay system" evidence="8 9">
    <location>
        <position position="154"/>
    </location>
</feature>
<dbReference type="PANTHER" id="PTHR43806:SF66">
    <property type="entry name" value="SERIN ENDOPEPTIDASE"/>
    <property type="match status" value="1"/>
</dbReference>
<evidence type="ECO:0000256" key="6">
    <source>
        <dbReference type="ARBA" id="ARBA00022801"/>
    </source>
</evidence>
<sequence length="880" mass="94583">MHASLLLSLAAVARIAAANALPGAFLCQFNDHHDPDAILGDIQAVATMRMWLDYTLFKGVSFLLHSVMNESSAMEKVLANPGIDTCSQIYLHDAPRPMIEQDELINSAKRSVVRRDAVAANETEDNYSPHVMTQVNKLRAAGFTGKGVKIAIIDTGIDYMHPALGGCFGENCLVSFGADLVGDAFDGTNMPHPDPYPLEDCNGHGTAVAGVIAAQPNELGFTGAVPNATIGMYRVFGCQGFASDDVIVAAFNQAYEDDADIISASIGESSGWSGHLTALAAQRIVEKGVPCVASMGNDGSKGLFNAATLASGKGVTAVAKFSNHELATLLHVVKYSIDDGEDVQFGYYPTQADKWDDVTLELYALSTDDTILDSKHDACSELPDTTPDLSNNIVLTRVGNCFFSTQAANLAAKGARYIIVYNDINAAYEFRILNVPEVLAAGMVLKYVGENWIEALENRKKVTLKMASSIHTGIALISNFDNLTAGSVGPGTTWGPTWEMDVKPQVGAPGDHIITTAPMSRGGYRISSGTSMACPLVASIIALVGQVRRTFNPALINSLLSSTANPQLFYANPSRYINNRTFETFYAPVPQQGGGIVQAYDAAYATTLLEPYSLSFNDTDHFSKLAKVKINNTGDREITYNLSNVPAVTMYTLDPGSTAPSDFPNEFVQAAAVLQFSQDTITLGPNTSTTFQVRPTPPSGLDAKRLPLWSGWIAVNGTDGSSLSIPYQGLSGSLRSSTVLRSNSAWVSNSNKWNQQATNVTFFRQKAGQNNSTGAQPFVVANLTLGTSILTADVVPVTSVSMNTTTRWGFQTIGQPFGFPLRTLSRGPYLRRWDGRVESGDHAPEGEYKLVVRALRIFGDANTEADWDVSVTSSFHIHYQ</sequence>
<feature type="chain" id="PRO_5007580856" evidence="10">
    <location>
        <begin position="21"/>
        <end position="880"/>
    </location>
</feature>
<dbReference type="InterPro" id="IPR015500">
    <property type="entry name" value="Peptidase_S8_subtilisin-rel"/>
</dbReference>
<evidence type="ECO:0000256" key="4">
    <source>
        <dbReference type="ARBA" id="ARBA00022670"/>
    </source>
</evidence>
<dbReference type="Pfam" id="PF06280">
    <property type="entry name" value="fn3_5"/>
    <property type="match status" value="1"/>
</dbReference>
<name>A0A151GPD7_DRECN</name>
<evidence type="ECO:0000256" key="7">
    <source>
        <dbReference type="ARBA" id="ARBA00022825"/>
    </source>
</evidence>
<keyword evidence="3" id="KW-0964">Secreted</keyword>
<evidence type="ECO:0000313" key="14">
    <source>
        <dbReference type="EMBL" id="KYK58956.1"/>
    </source>
</evidence>
<dbReference type="GO" id="GO:0006508">
    <property type="term" value="P:proteolysis"/>
    <property type="evidence" value="ECO:0007669"/>
    <property type="project" value="UniProtKB-KW"/>
</dbReference>
<evidence type="ECO:0000259" key="11">
    <source>
        <dbReference type="Pfam" id="PF00082"/>
    </source>
</evidence>
<dbReference type="InParanoid" id="A0A151GPD7"/>
<comment type="caution">
    <text evidence="14">The sequence shown here is derived from an EMBL/GenBank/DDBJ whole genome shotgun (WGS) entry which is preliminary data.</text>
</comment>
<dbReference type="Pfam" id="PF02225">
    <property type="entry name" value="PA"/>
    <property type="match status" value="1"/>
</dbReference>
<dbReference type="InterPro" id="IPR036852">
    <property type="entry name" value="Peptidase_S8/S53_dom_sf"/>
</dbReference>
<evidence type="ECO:0000259" key="13">
    <source>
        <dbReference type="Pfam" id="PF06280"/>
    </source>
</evidence>
<dbReference type="InterPro" id="IPR034187">
    <property type="entry name" value="Peptidases_S8_5"/>
</dbReference>
<dbReference type="AlphaFoldDB" id="A0A151GPD7"/>
<dbReference type="GO" id="GO:0004252">
    <property type="term" value="F:serine-type endopeptidase activity"/>
    <property type="evidence" value="ECO:0007669"/>
    <property type="project" value="UniProtKB-UniRule"/>
</dbReference>
<dbReference type="InterPro" id="IPR046450">
    <property type="entry name" value="PA_dom_sf"/>
</dbReference>
<dbReference type="CDD" id="cd07489">
    <property type="entry name" value="Peptidases_S8_5"/>
    <property type="match status" value="1"/>
</dbReference>
<feature type="domain" description="PA" evidence="12">
    <location>
        <begin position="375"/>
        <end position="446"/>
    </location>
</feature>
<dbReference type="SUPFAM" id="SSF52743">
    <property type="entry name" value="Subtilisin-like"/>
    <property type="match status" value="1"/>
</dbReference>
<dbReference type="InterPro" id="IPR003137">
    <property type="entry name" value="PA_domain"/>
</dbReference>
<accession>A0A151GPD7</accession>
<protein>
    <submittedName>
        <fullName evidence="14">Subtilisin-like serine protease PR1C</fullName>
    </submittedName>
</protein>
<keyword evidence="15" id="KW-1185">Reference proteome</keyword>
<feature type="domain" description="Peptidase S8/S53" evidence="11">
    <location>
        <begin position="145"/>
        <end position="565"/>
    </location>
</feature>
<dbReference type="PANTHER" id="PTHR43806">
    <property type="entry name" value="PEPTIDASE S8"/>
    <property type="match status" value="1"/>
</dbReference>
<keyword evidence="4 9" id="KW-0645">Protease</keyword>
<dbReference type="Gene3D" id="3.50.30.30">
    <property type="match status" value="1"/>
</dbReference>
<evidence type="ECO:0000256" key="2">
    <source>
        <dbReference type="ARBA" id="ARBA00022512"/>
    </source>
</evidence>
<keyword evidence="5 10" id="KW-0732">Signal</keyword>
<dbReference type="GO" id="GO:0016020">
    <property type="term" value="C:membrane"/>
    <property type="evidence" value="ECO:0007669"/>
    <property type="project" value="InterPro"/>
</dbReference>
<dbReference type="Pfam" id="PF00082">
    <property type="entry name" value="Peptidase_S8"/>
    <property type="match status" value="1"/>
</dbReference>
<keyword evidence="6 9" id="KW-0378">Hydrolase</keyword>
<feature type="active site" description="Charge relay system" evidence="8 9">
    <location>
        <position position="531"/>
    </location>
</feature>
<reference evidence="14 15" key="1">
    <citation type="journal article" date="2016" name="Sci. Rep.">
        <title>Insights into Adaptations to a Near-Obligate Nematode Endoparasitic Lifestyle from the Finished Genome of Drechmeria coniospora.</title>
        <authorList>
            <person name="Zhang L."/>
            <person name="Zhou Z."/>
            <person name="Guo Q."/>
            <person name="Fokkens L."/>
            <person name="Miskei M."/>
            <person name="Pocsi I."/>
            <person name="Zhang W."/>
            <person name="Chen M."/>
            <person name="Wang L."/>
            <person name="Sun Y."/>
            <person name="Donzelli B.G."/>
            <person name="Gibson D.M."/>
            <person name="Nelson D.R."/>
            <person name="Luo J.G."/>
            <person name="Rep M."/>
            <person name="Liu H."/>
            <person name="Yang S."/>
            <person name="Wang J."/>
            <person name="Krasnoff S.B."/>
            <person name="Xu Y."/>
            <person name="Molnar I."/>
            <person name="Lin M."/>
        </authorList>
    </citation>
    <scope>NUCLEOTIDE SEQUENCE [LARGE SCALE GENOMIC DNA]</scope>
    <source>
        <strain evidence="14 15">ARSEF 6962</strain>
    </source>
</reference>
<dbReference type="STRING" id="98403.A0A151GPD7"/>
<gene>
    <name evidence="14" type="ORF">DCS_00083</name>
</gene>
<dbReference type="PROSITE" id="PS00137">
    <property type="entry name" value="SUBTILASE_HIS"/>
    <property type="match status" value="1"/>
</dbReference>
<evidence type="ECO:0000256" key="5">
    <source>
        <dbReference type="ARBA" id="ARBA00022729"/>
    </source>
</evidence>
<dbReference type="InterPro" id="IPR022398">
    <property type="entry name" value="Peptidase_S8_His-AS"/>
</dbReference>
<evidence type="ECO:0000256" key="1">
    <source>
        <dbReference type="ARBA" id="ARBA00011073"/>
    </source>
</evidence>
<comment type="similarity">
    <text evidence="1 9">Belongs to the peptidase S8 family.</text>
</comment>
<dbReference type="Proteomes" id="UP000076580">
    <property type="component" value="Chromosome 01"/>
</dbReference>
<dbReference type="InterPro" id="IPR023827">
    <property type="entry name" value="Peptidase_S8_Asp-AS"/>
</dbReference>
<keyword evidence="7 9" id="KW-0720">Serine protease</keyword>
<feature type="signal peptide" evidence="10">
    <location>
        <begin position="1"/>
        <end position="20"/>
    </location>
</feature>
<dbReference type="PROSITE" id="PS51892">
    <property type="entry name" value="SUBTILASE"/>
    <property type="match status" value="1"/>
</dbReference>